<dbReference type="EMBL" id="CAADRM010000092">
    <property type="protein sequence ID" value="VFU14458.1"/>
    <property type="molecule type" value="Genomic_DNA"/>
</dbReference>
<dbReference type="Gene3D" id="3.40.50.1970">
    <property type="match status" value="1"/>
</dbReference>
<dbReference type="EC" id="3.-.-.-" evidence="2"/>
<keyword evidence="2" id="KW-0378">Hydrolase</keyword>
<gene>
    <name evidence="2" type="primary">larB</name>
    <name evidence="2" type="ORF">SCFA_30004</name>
</gene>
<dbReference type="GO" id="GO:0006189">
    <property type="term" value="P:'de novo' IMP biosynthetic process"/>
    <property type="evidence" value="ECO:0007669"/>
    <property type="project" value="InterPro"/>
</dbReference>
<dbReference type="AlphaFoldDB" id="A0A485M0D1"/>
<dbReference type="Pfam" id="PF00731">
    <property type="entry name" value="AIRC"/>
    <property type="match status" value="1"/>
</dbReference>
<protein>
    <submittedName>
        <fullName evidence="2">Pyridinium-3,5-biscarboxylic acid mononucleotide synthase</fullName>
        <ecNumber evidence="2">3.-.-.-</ecNumber>
    </submittedName>
</protein>
<dbReference type="GO" id="GO:0016787">
    <property type="term" value="F:hydrolase activity"/>
    <property type="evidence" value="ECO:0007669"/>
    <property type="project" value="UniProtKB-KW"/>
</dbReference>
<proteinExistence type="predicted"/>
<name>A0A485M0D1_9ZZZZ</name>
<dbReference type="InterPro" id="IPR000031">
    <property type="entry name" value="PurE_dom"/>
</dbReference>
<reference evidence="2" key="1">
    <citation type="submission" date="2019-03" db="EMBL/GenBank/DDBJ databases">
        <authorList>
            <person name="Hao L."/>
        </authorList>
    </citation>
    <scope>NUCLEOTIDE SEQUENCE</scope>
</reference>
<accession>A0A485M0D1</accession>
<feature type="domain" description="PurE" evidence="1">
    <location>
        <begin position="116"/>
        <end position="248"/>
    </location>
</feature>
<dbReference type="PANTHER" id="PTHR43064:SF1">
    <property type="entry name" value="SLL1489 PROTEIN"/>
    <property type="match status" value="1"/>
</dbReference>
<evidence type="ECO:0000313" key="2">
    <source>
        <dbReference type="EMBL" id="VFU14458.1"/>
    </source>
</evidence>
<dbReference type="PANTHER" id="PTHR43064">
    <property type="entry name" value="PHOSPHORIBOSYLAMINOIMIDAZOLE CARBOXYLASE-RELATED"/>
    <property type="match status" value="1"/>
</dbReference>
<evidence type="ECO:0000259" key="1">
    <source>
        <dbReference type="SMART" id="SM01001"/>
    </source>
</evidence>
<dbReference type="NCBIfam" id="NF033503">
    <property type="entry name" value="LarB"/>
    <property type="match status" value="1"/>
</dbReference>
<sequence>MIRDLLERVRAGEIGIEEAQERIIRLLYEQGEDFLLDLHRHRRTGFPEVIYARGKSTDQVLRIVRSFLESSGKAFVSLVNEEQERAISEAFPQARIVKAASLMVISTSGERPQELGSVGVLTAGTADTPYAAECALMLEEIGVRVIQAFDFGVSGLHRPFLGIRQTREADVLIVFAGMDGILPTMVASLTDKPVIAVPTPVGYGFGGSGETALRAMLQSCVPGLMVLNIGNSIGAASAAVRILSSIRRRTNGQV</sequence>
<dbReference type="SMART" id="SM01001">
    <property type="entry name" value="AIRC"/>
    <property type="match status" value="1"/>
</dbReference>
<dbReference type="SUPFAM" id="SSF52255">
    <property type="entry name" value="N5-CAIR mutase (phosphoribosylaminoimidazole carboxylase, PurE)"/>
    <property type="match status" value="1"/>
</dbReference>
<dbReference type="InterPro" id="IPR039476">
    <property type="entry name" value="P2CMN_synthase_LarB"/>
</dbReference>
<organism evidence="2">
    <name type="scientific">anaerobic digester metagenome</name>
    <dbReference type="NCBI Taxonomy" id="1263854"/>
    <lineage>
        <taxon>unclassified sequences</taxon>
        <taxon>metagenomes</taxon>
        <taxon>ecological metagenomes</taxon>
    </lineage>
</organism>